<gene>
    <name evidence="1" type="ORF">EpCFBP13511_03275</name>
</gene>
<dbReference type="Proteomes" id="UP000306393">
    <property type="component" value="Unassembled WGS sequence"/>
</dbReference>
<sequence length="349" mass="38385">MLNTVVQIKGFPLDSLLAKVMVQDLAELSLNLTKPDIHNLSKLVIGIAGMMTNDDAENLTKPNIRSVEDLADWPPETVKETALDGLLRPVHELGEGFSGIAIRGRQEFKDTLRGSFVTNTRGEFLESIKKGSTHCTALFDAVTLNQSSAMSDFDLRRWRRFISPLAAAIKKPAVLSPSSFIFSISSKSSRGSLTETCRERLFFLPVAIAGAPVFRWCSVYTGKLFLKALRWCSPCYTVVVFTLSTGKEQVTHKMAKPGSALTLSGPLTTDDRLSIEVAMFDHITPISGRDSLTPKKYHYRFLALSRADAAARPCRVSIEAITEQEARRALAPLFILSLAARIPVLEAAL</sequence>
<evidence type="ECO:0000313" key="2">
    <source>
        <dbReference type="Proteomes" id="UP000306393"/>
    </source>
</evidence>
<proteinExistence type="predicted"/>
<organism evidence="1 2">
    <name type="scientific">Erwinia persicina</name>
    <dbReference type="NCBI Taxonomy" id="55211"/>
    <lineage>
        <taxon>Bacteria</taxon>
        <taxon>Pseudomonadati</taxon>
        <taxon>Pseudomonadota</taxon>
        <taxon>Gammaproteobacteria</taxon>
        <taxon>Enterobacterales</taxon>
        <taxon>Erwiniaceae</taxon>
        <taxon>Erwinia</taxon>
    </lineage>
</organism>
<dbReference type="EMBL" id="QGAC01000002">
    <property type="protein sequence ID" value="TKJ94581.1"/>
    <property type="molecule type" value="Genomic_DNA"/>
</dbReference>
<reference evidence="1 2" key="1">
    <citation type="journal article" date="2019" name="Sci. Rep.">
        <title>Differences in resource use lead to coexistence of seed-transmitted microbial populations.</title>
        <authorList>
            <person name="Torres-Cortes G."/>
            <person name="Garcia B.J."/>
            <person name="Compant S."/>
            <person name="Rezki S."/>
            <person name="Jones P."/>
            <person name="Preveaux A."/>
            <person name="Briand M."/>
            <person name="Roulet A."/>
            <person name="Bouchez O."/>
            <person name="Jacobson D."/>
            <person name="Barret M."/>
        </authorList>
    </citation>
    <scope>NUCLEOTIDE SEQUENCE [LARGE SCALE GENOMIC DNA]</scope>
    <source>
        <strain evidence="1 2">CFBP13511</strain>
    </source>
</reference>
<evidence type="ECO:0000313" key="1">
    <source>
        <dbReference type="EMBL" id="TKJ94581.1"/>
    </source>
</evidence>
<dbReference type="RefSeq" id="WP_137268714.1">
    <property type="nucleotide sequence ID" value="NZ_QGAC01000002.1"/>
</dbReference>
<dbReference type="OrthoDB" id="6631751at2"/>
<accession>A0A4U3FKH1</accession>
<protein>
    <submittedName>
        <fullName evidence="1">Uncharacterized protein</fullName>
    </submittedName>
</protein>
<comment type="caution">
    <text evidence="1">The sequence shown here is derived from an EMBL/GenBank/DDBJ whole genome shotgun (WGS) entry which is preliminary data.</text>
</comment>
<name>A0A4U3FKH1_9GAMM</name>
<dbReference type="AlphaFoldDB" id="A0A4U3FKH1"/>
<dbReference type="NCBIfam" id="NF033153">
    <property type="entry name" value="phage_ICD_like"/>
    <property type="match status" value="1"/>
</dbReference>